<keyword evidence="1" id="KW-0805">Transcription regulation</keyword>
<keyword evidence="2" id="KW-0238">DNA-binding</keyword>
<geneLocation type="plasmid" evidence="6">
    <name>pgw6_1</name>
</geneLocation>
<evidence type="ECO:0000256" key="2">
    <source>
        <dbReference type="ARBA" id="ARBA00023125"/>
    </source>
</evidence>
<protein>
    <submittedName>
        <fullName evidence="5">Helix-turn-helix transcriptional regulator</fullName>
    </submittedName>
</protein>
<proteinExistence type="predicted"/>
<dbReference type="SUPFAM" id="SSF51306">
    <property type="entry name" value="LexA/Signal peptidase"/>
    <property type="match status" value="1"/>
</dbReference>
<dbReference type="Gene3D" id="2.10.109.10">
    <property type="entry name" value="Umud Fragment, subunit A"/>
    <property type="match status" value="1"/>
</dbReference>
<dbReference type="Proteomes" id="UP000273982">
    <property type="component" value="Plasmid pGW6_1"/>
</dbReference>
<keyword evidence="3" id="KW-0804">Transcription</keyword>
<dbReference type="KEGG" id="mros:EHO51_18145"/>
<organism evidence="5 6">
    <name type="scientific">Methylocystis rosea</name>
    <dbReference type="NCBI Taxonomy" id="173366"/>
    <lineage>
        <taxon>Bacteria</taxon>
        <taxon>Pseudomonadati</taxon>
        <taxon>Pseudomonadota</taxon>
        <taxon>Alphaproteobacteria</taxon>
        <taxon>Hyphomicrobiales</taxon>
        <taxon>Methylocystaceae</taxon>
        <taxon>Methylocystis</taxon>
    </lineage>
</organism>
<dbReference type="GO" id="GO:0003677">
    <property type="term" value="F:DNA binding"/>
    <property type="evidence" value="ECO:0007669"/>
    <property type="project" value="UniProtKB-KW"/>
</dbReference>
<dbReference type="InterPro" id="IPR039418">
    <property type="entry name" value="LexA-like"/>
</dbReference>
<dbReference type="AlphaFoldDB" id="A0A3G8MB26"/>
<name>A0A3G8MB26_9HYPH</name>
<evidence type="ECO:0000259" key="4">
    <source>
        <dbReference type="Pfam" id="PF00717"/>
    </source>
</evidence>
<evidence type="ECO:0000313" key="5">
    <source>
        <dbReference type="EMBL" id="AZG78764.1"/>
    </source>
</evidence>
<dbReference type="RefSeq" id="WP_124740275.1">
    <property type="nucleotide sequence ID" value="NZ_CP034087.1"/>
</dbReference>
<feature type="domain" description="Peptidase S24/S26A/S26B/S26C" evidence="4">
    <location>
        <begin position="115"/>
        <end position="209"/>
    </location>
</feature>
<sequence>MTALSHAQIWSALDALVLAQRYSLTTSGLSRKAGLDATTFNRSKRRTADGHLRWPSTESIAKVLDATGASLDEFIALLAPSGSGAHRRLPLIDLARASGSDCFDDTGVPAGSDWDEIDLFADIDEHSYALEVSGEAMAPFYHDGDTLLVSPKAPVRRSDRVAVKTAAGEVLVKRLNRQTAHTIELESFGAGRRGDQILRAEDVIWMARILWASQ</sequence>
<evidence type="ECO:0000313" key="6">
    <source>
        <dbReference type="Proteomes" id="UP000273982"/>
    </source>
</evidence>
<dbReference type="CDD" id="cd06529">
    <property type="entry name" value="S24_LexA-like"/>
    <property type="match status" value="1"/>
</dbReference>
<dbReference type="InterPro" id="IPR036286">
    <property type="entry name" value="LexA/Signal_pep-like_sf"/>
</dbReference>
<reference evidence="5 6" key="1">
    <citation type="submission" date="2018-11" db="EMBL/GenBank/DDBJ databases">
        <title>Genome squencing of methanotrophic bacteria isolated from alkaline groundwater in Korea.</title>
        <authorList>
            <person name="Nguyen L.N."/>
        </authorList>
    </citation>
    <scope>NUCLEOTIDE SEQUENCE [LARGE SCALE GENOMIC DNA]</scope>
    <source>
        <strain evidence="5 6">GW6</strain>
        <plasmid evidence="6">pgw6_1</plasmid>
    </source>
</reference>
<keyword evidence="5" id="KW-0614">Plasmid</keyword>
<dbReference type="PANTHER" id="PTHR40661:SF3">
    <property type="entry name" value="FELS-1 PROPHAGE TRANSCRIPTIONAL REGULATOR"/>
    <property type="match status" value="1"/>
</dbReference>
<dbReference type="InterPro" id="IPR015927">
    <property type="entry name" value="Peptidase_S24_S26A/B/C"/>
</dbReference>
<dbReference type="EMBL" id="CP034087">
    <property type="protein sequence ID" value="AZG78764.1"/>
    <property type="molecule type" value="Genomic_DNA"/>
</dbReference>
<dbReference type="Pfam" id="PF00717">
    <property type="entry name" value="Peptidase_S24"/>
    <property type="match status" value="1"/>
</dbReference>
<dbReference type="PANTHER" id="PTHR40661">
    <property type="match status" value="1"/>
</dbReference>
<gene>
    <name evidence="5" type="ORF">EHO51_18145</name>
</gene>
<evidence type="ECO:0000256" key="3">
    <source>
        <dbReference type="ARBA" id="ARBA00023163"/>
    </source>
</evidence>
<evidence type="ECO:0000256" key="1">
    <source>
        <dbReference type="ARBA" id="ARBA00023015"/>
    </source>
</evidence>
<accession>A0A3G8MB26</accession>